<organism evidence="2">
    <name type="scientific">Dechloromonas aromatica (strain RCB)</name>
    <dbReference type="NCBI Taxonomy" id="159087"/>
    <lineage>
        <taxon>Bacteria</taxon>
        <taxon>Pseudomonadati</taxon>
        <taxon>Pseudomonadota</taxon>
        <taxon>Betaproteobacteria</taxon>
        <taxon>Rhodocyclales</taxon>
        <taxon>Azonexaceae</taxon>
        <taxon>Dechloromonas</taxon>
    </lineage>
</organism>
<dbReference type="KEGG" id="dar:Daro_0052"/>
<dbReference type="EMBL" id="CP000089">
    <property type="protein sequence ID" value="AAZ44811.1"/>
    <property type="molecule type" value="Genomic_DNA"/>
</dbReference>
<dbReference type="InterPro" id="IPR010239">
    <property type="entry name" value="CHP02001"/>
</dbReference>
<dbReference type="HOGENOM" id="CLU_074587_2_0_4"/>
<protein>
    <submittedName>
        <fullName evidence="2">Uncharacterized protein</fullName>
    </submittedName>
</protein>
<feature type="chain" id="PRO_5004233665" evidence="1">
    <location>
        <begin position="21"/>
        <end position="257"/>
    </location>
</feature>
<dbReference type="AlphaFoldDB" id="Q47K20"/>
<evidence type="ECO:0000313" key="2">
    <source>
        <dbReference type="EMBL" id="AAZ44811.1"/>
    </source>
</evidence>
<reference evidence="2" key="1">
    <citation type="submission" date="2005-08" db="EMBL/GenBank/DDBJ databases">
        <title>Complete sequence of Dechloromonas aromatica RCB.</title>
        <authorList>
            <person name="Salinero K.K."/>
            <person name="Copeland A."/>
            <person name="Lucas S."/>
            <person name="Lapidus A."/>
            <person name="Barry K."/>
            <person name="Detter J.C."/>
            <person name="Glavina T."/>
            <person name="Hammon N."/>
            <person name="Israni S."/>
            <person name="Pitluck S."/>
            <person name="Di Bartolo G."/>
            <person name="Trong S."/>
            <person name="Schmutz J."/>
            <person name="Larimer F."/>
            <person name="Land M."/>
            <person name="Ivanova N."/>
            <person name="Richardson P."/>
        </authorList>
    </citation>
    <scope>NUCLEOTIDE SEQUENCE</scope>
    <source>
        <strain evidence="2">RCB</strain>
    </source>
</reference>
<dbReference type="OrthoDB" id="9793561at2"/>
<dbReference type="NCBIfam" id="TIGR02001">
    <property type="entry name" value="gcw_chp"/>
    <property type="match status" value="1"/>
</dbReference>
<dbReference type="Pfam" id="PF09694">
    <property type="entry name" value="Gcw_chp"/>
    <property type="match status" value="1"/>
</dbReference>
<evidence type="ECO:0000256" key="1">
    <source>
        <dbReference type="SAM" id="SignalP"/>
    </source>
</evidence>
<dbReference type="STRING" id="159087.Daro_0052"/>
<proteinExistence type="predicted"/>
<feature type="signal peptide" evidence="1">
    <location>
        <begin position="1"/>
        <end position="20"/>
    </location>
</feature>
<accession>Q47K20</accession>
<keyword evidence="1" id="KW-0732">Signal</keyword>
<name>Q47K20_DECAR</name>
<sequence length="257" mass="27763">MKKSLLTLAIVAAFVAPAFAEEAAAPAPAPALTGNIGVVSDYIFRGISQTQGHPALQGGFDYNHSSGLYVGVWGSNVSWVQVNHYKDNSSLETDFYGGFKGGFADDFTYDLGVIKYYYPGTSLGGVTPDTMEVYGAIGWKFITLKYNQTISQYMVGWTGTQMENTRGSGYIDLSANYDLGEGWGVNAHVGHQKIKHYSDASYTDWKLGVTKDVGFGVFGLAYTDTNANTCGDAVPAYCWNNKNVAKGTALLSFTKTF</sequence>
<dbReference type="eggNOG" id="ENOG50339CR">
    <property type="taxonomic scope" value="Bacteria"/>
</dbReference>
<gene>
    <name evidence="2" type="ordered locus">Daro_0052</name>
</gene>